<accession>A0A5R9L4P6</accession>
<feature type="domain" description="HTH araC/xylS-type" evidence="4">
    <location>
        <begin position="189"/>
        <end position="287"/>
    </location>
</feature>
<organism evidence="5 6">
    <name type="scientific">Dyadobacter luticola</name>
    <dbReference type="NCBI Taxonomy" id="1979387"/>
    <lineage>
        <taxon>Bacteria</taxon>
        <taxon>Pseudomonadati</taxon>
        <taxon>Bacteroidota</taxon>
        <taxon>Cytophagia</taxon>
        <taxon>Cytophagales</taxon>
        <taxon>Spirosomataceae</taxon>
        <taxon>Dyadobacter</taxon>
    </lineage>
</organism>
<keyword evidence="6" id="KW-1185">Reference proteome</keyword>
<evidence type="ECO:0000256" key="1">
    <source>
        <dbReference type="ARBA" id="ARBA00023015"/>
    </source>
</evidence>
<comment type="caution">
    <text evidence="5">The sequence shown here is derived from an EMBL/GenBank/DDBJ whole genome shotgun (WGS) entry which is preliminary data.</text>
</comment>
<evidence type="ECO:0000313" key="6">
    <source>
        <dbReference type="Proteomes" id="UP000306402"/>
    </source>
</evidence>
<evidence type="ECO:0000313" key="5">
    <source>
        <dbReference type="EMBL" id="TLV03250.1"/>
    </source>
</evidence>
<dbReference type="PANTHER" id="PTHR43280:SF32">
    <property type="entry name" value="TRANSCRIPTIONAL REGULATORY PROTEIN"/>
    <property type="match status" value="1"/>
</dbReference>
<protein>
    <submittedName>
        <fullName evidence="5">Helix-turn-helix domain-containing protein</fullName>
    </submittedName>
</protein>
<dbReference type="RefSeq" id="WP_138364457.1">
    <property type="nucleotide sequence ID" value="NZ_VCEJ01000002.1"/>
</dbReference>
<dbReference type="EMBL" id="VCEJ01000002">
    <property type="protein sequence ID" value="TLV03250.1"/>
    <property type="molecule type" value="Genomic_DNA"/>
</dbReference>
<dbReference type="InterPro" id="IPR003313">
    <property type="entry name" value="AraC-bd"/>
</dbReference>
<dbReference type="PANTHER" id="PTHR43280">
    <property type="entry name" value="ARAC-FAMILY TRANSCRIPTIONAL REGULATOR"/>
    <property type="match status" value="1"/>
</dbReference>
<dbReference type="PRINTS" id="PR00032">
    <property type="entry name" value="HTHARAC"/>
</dbReference>
<gene>
    <name evidence="5" type="ORF">FEN17_06470</name>
</gene>
<dbReference type="GO" id="GO:0003700">
    <property type="term" value="F:DNA-binding transcription factor activity"/>
    <property type="evidence" value="ECO:0007669"/>
    <property type="project" value="InterPro"/>
</dbReference>
<reference evidence="5 6" key="1">
    <citation type="submission" date="2019-05" db="EMBL/GenBank/DDBJ databases">
        <authorList>
            <person name="Qu J.-H."/>
        </authorList>
    </citation>
    <scope>NUCLEOTIDE SEQUENCE [LARGE SCALE GENOMIC DNA]</scope>
    <source>
        <strain evidence="5 6">T17</strain>
    </source>
</reference>
<dbReference type="OrthoDB" id="9793451at2"/>
<keyword evidence="2" id="KW-0238">DNA-binding</keyword>
<dbReference type="InterPro" id="IPR037923">
    <property type="entry name" value="HTH-like"/>
</dbReference>
<dbReference type="GO" id="GO:0043565">
    <property type="term" value="F:sequence-specific DNA binding"/>
    <property type="evidence" value="ECO:0007669"/>
    <property type="project" value="InterPro"/>
</dbReference>
<keyword evidence="3" id="KW-0804">Transcription</keyword>
<dbReference type="PROSITE" id="PS01124">
    <property type="entry name" value="HTH_ARAC_FAMILY_2"/>
    <property type="match status" value="1"/>
</dbReference>
<dbReference type="SMART" id="SM00342">
    <property type="entry name" value="HTH_ARAC"/>
    <property type="match status" value="1"/>
</dbReference>
<dbReference type="Gene3D" id="2.60.120.10">
    <property type="entry name" value="Jelly Rolls"/>
    <property type="match status" value="1"/>
</dbReference>
<dbReference type="Proteomes" id="UP000306402">
    <property type="component" value="Unassembled WGS sequence"/>
</dbReference>
<name>A0A5R9L4P6_9BACT</name>
<dbReference type="InterPro" id="IPR009057">
    <property type="entry name" value="Homeodomain-like_sf"/>
</dbReference>
<evidence type="ECO:0000256" key="2">
    <source>
        <dbReference type="ARBA" id="ARBA00023125"/>
    </source>
</evidence>
<dbReference type="Gene3D" id="1.10.10.60">
    <property type="entry name" value="Homeodomain-like"/>
    <property type="match status" value="1"/>
</dbReference>
<dbReference type="InterPro" id="IPR018060">
    <property type="entry name" value="HTH_AraC"/>
</dbReference>
<dbReference type="InterPro" id="IPR014710">
    <property type="entry name" value="RmlC-like_jellyroll"/>
</dbReference>
<evidence type="ECO:0000259" key="4">
    <source>
        <dbReference type="PROSITE" id="PS01124"/>
    </source>
</evidence>
<proteinExistence type="predicted"/>
<dbReference type="InterPro" id="IPR020449">
    <property type="entry name" value="Tscrpt_reg_AraC-type_HTH"/>
</dbReference>
<dbReference type="SUPFAM" id="SSF51215">
    <property type="entry name" value="Regulatory protein AraC"/>
    <property type="match status" value="1"/>
</dbReference>
<keyword evidence="1" id="KW-0805">Transcription regulation</keyword>
<dbReference type="Pfam" id="PF02311">
    <property type="entry name" value="AraC_binding"/>
    <property type="match status" value="1"/>
</dbReference>
<dbReference type="Pfam" id="PF12833">
    <property type="entry name" value="HTH_18"/>
    <property type="match status" value="1"/>
</dbReference>
<dbReference type="AlphaFoldDB" id="A0A5R9L4P6"/>
<sequence>MQTTFPRLDIGPLSDFRSDDMMVSRFADYLEAHQNLVFPHRHSFYHMVLFTEGSGYHTIDFHRFEVVPYQIYFMVPGQVHAWYFAGKMDGYVVNFSDTFFRSFLHQPDYLESFSFFDGDASHAVVDLDVSVGKSVVALLEVLVEQAAGKSFLREDMIRALLLQVFLTIEQSRTRDIENEPAGRKGQVVRDFKKLIETHFHEQRLPGAYASMLNLTPNHLNAICKERLGIQAGEMIRNRIILEAKRLLVNLDLTISQISDQLNFSDNSYFSKFFKKEAGITPEEFRKRSVA</sequence>
<dbReference type="SUPFAM" id="SSF46689">
    <property type="entry name" value="Homeodomain-like"/>
    <property type="match status" value="1"/>
</dbReference>
<evidence type="ECO:0000256" key="3">
    <source>
        <dbReference type="ARBA" id="ARBA00023163"/>
    </source>
</evidence>